<evidence type="ECO:0000313" key="2">
    <source>
        <dbReference type="EMBL" id="HDX31893.1"/>
    </source>
</evidence>
<accession>A0A7C1FLB7</accession>
<evidence type="ECO:0000259" key="1">
    <source>
        <dbReference type="Pfam" id="PF00294"/>
    </source>
</evidence>
<proteinExistence type="predicted"/>
<protein>
    <recommendedName>
        <fullName evidence="1">Carbohydrate kinase PfkB domain-containing protein</fullName>
    </recommendedName>
</protein>
<dbReference type="InterPro" id="IPR011611">
    <property type="entry name" value="PfkB_dom"/>
</dbReference>
<dbReference type="InterPro" id="IPR029056">
    <property type="entry name" value="Ribokinase-like"/>
</dbReference>
<comment type="caution">
    <text evidence="2">The sequence shown here is derived from an EMBL/GenBank/DDBJ whole genome shotgun (WGS) entry which is preliminary data.</text>
</comment>
<dbReference type="Gene3D" id="3.40.1190.20">
    <property type="match status" value="1"/>
</dbReference>
<reference evidence="2" key="1">
    <citation type="journal article" date="2020" name="mSystems">
        <title>Genome- and Community-Level Interaction Insights into Carbon Utilization and Element Cycling Functions of Hydrothermarchaeota in Hydrothermal Sediment.</title>
        <authorList>
            <person name="Zhou Z."/>
            <person name="Liu Y."/>
            <person name="Xu W."/>
            <person name="Pan J."/>
            <person name="Luo Z.H."/>
            <person name="Li M."/>
        </authorList>
    </citation>
    <scope>NUCLEOTIDE SEQUENCE [LARGE SCALE GENOMIC DNA]</scope>
    <source>
        <strain evidence="2">SpSt-289</strain>
    </source>
</reference>
<gene>
    <name evidence="2" type="ORF">ENQ20_10445</name>
</gene>
<dbReference type="PANTHER" id="PTHR47098">
    <property type="entry name" value="PROTEIN MAK32"/>
    <property type="match status" value="1"/>
</dbReference>
<sequence length="321" mass="34913">MIDYFTFSVIIDDIVFHDGRTLMGVLGGGGPQTAFGMKLWTQGGVGLCGGVGLDFPPEAQAWLDAMGIDTCGLRRDPVHRSLRAWQIIEEDGRRTQVWRMQGETIPIHLALRPDQVPDAYWSARGFHFGVHPEAPNLRIMQALRERGIVVSIEPFREASRPLSDVELRTLTSACDIFSPNVVEAESLVGGGDPMMLIRRLTDAGAAIVALRMGAEGSFVHRAATGETWYIPPVRTQVVDPVGAGNAYCGALLVGWLETGDLRLAGMYAAVAASFLVEQYGLPAPRPDLRREAARRLADLSAFCSGSIISLDDLSNRELLTP</sequence>
<name>A0A7C1FLB7_9CHLR</name>
<dbReference type="AlphaFoldDB" id="A0A7C1FLB7"/>
<dbReference type="SUPFAM" id="SSF53613">
    <property type="entry name" value="Ribokinase-like"/>
    <property type="match status" value="1"/>
</dbReference>
<dbReference type="PANTHER" id="PTHR47098:SF2">
    <property type="entry name" value="PROTEIN MAK32"/>
    <property type="match status" value="1"/>
</dbReference>
<dbReference type="Pfam" id="PF00294">
    <property type="entry name" value="PfkB"/>
    <property type="match status" value="1"/>
</dbReference>
<dbReference type="EMBL" id="DSMG01000102">
    <property type="protein sequence ID" value="HDX31893.1"/>
    <property type="molecule type" value="Genomic_DNA"/>
</dbReference>
<feature type="domain" description="Carbohydrate kinase PfkB" evidence="1">
    <location>
        <begin position="27"/>
        <end position="286"/>
    </location>
</feature>
<organism evidence="2">
    <name type="scientific">Caldilinea aerophila</name>
    <dbReference type="NCBI Taxonomy" id="133453"/>
    <lineage>
        <taxon>Bacteria</taxon>
        <taxon>Bacillati</taxon>
        <taxon>Chloroflexota</taxon>
        <taxon>Caldilineae</taxon>
        <taxon>Caldilineales</taxon>
        <taxon>Caldilineaceae</taxon>
        <taxon>Caldilinea</taxon>
    </lineage>
</organism>